<keyword evidence="1" id="KW-0812">Transmembrane</keyword>
<keyword evidence="3" id="KW-1185">Reference proteome</keyword>
<evidence type="ECO:0000313" key="3">
    <source>
        <dbReference type="Proteomes" id="UP001184150"/>
    </source>
</evidence>
<proteinExistence type="predicted"/>
<keyword evidence="1" id="KW-0472">Membrane</keyword>
<feature type="transmembrane region" description="Helical" evidence="1">
    <location>
        <begin position="39"/>
        <end position="59"/>
    </location>
</feature>
<evidence type="ECO:0000313" key="2">
    <source>
        <dbReference type="EMBL" id="MDR6509167.1"/>
    </source>
</evidence>
<accession>A0ABU1MGZ5</accession>
<gene>
    <name evidence="2" type="ORF">J2792_000007</name>
</gene>
<feature type="transmembrane region" description="Helical" evidence="1">
    <location>
        <begin position="96"/>
        <end position="115"/>
    </location>
</feature>
<sequence>MIPAARIAHHRRAAHLAPAVVIVAAMLAARLPVAQSHPALSLWLCLWLAADSLLLSRIARDGPGRPDARTVCATLAGACCLVSIAAPPALRAASLAMPGTMVAMALALLAHLALAGRQALAIARRDGTAARWESVAAQFLPPALVRLARAELVVLHMALLRWGGPADVPPGARAFAYHRHLTPMAITLLSLSAIEAAVYHVFLGHWSRLAALAMFVVSDLGLVYLVGVVKSFRFRPILLEADSLRIRAGLLLDVAVPLNRIESVSMAIDGADVRDAATLNAALLAWPNVIVHLRAPIDHHRLLRRRSIRRVAFRLDEPEPFVRLLQWRLGQP</sequence>
<protein>
    <submittedName>
        <fullName evidence="2">Uncharacterized protein</fullName>
    </submittedName>
</protein>
<dbReference type="EMBL" id="JAVDRD010000001">
    <property type="protein sequence ID" value="MDR6509167.1"/>
    <property type="molecule type" value="Genomic_DNA"/>
</dbReference>
<reference evidence="2 3" key="1">
    <citation type="submission" date="2023-07" db="EMBL/GenBank/DDBJ databases">
        <title>Sorghum-associated microbial communities from plants grown in Nebraska, USA.</title>
        <authorList>
            <person name="Schachtman D."/>
        </authorList>
    </citation>
    <scope>NUCLEOTIDE SEQUENCE [LARGE SCALE GENOMIC DNA]</scope>
    <source>
        <strain evidence="2 3">DS1027</strain>
    </source>
</reference>
<name>A0ABU1MGZ5_9SPHN</name>
<feature type="transmembrane region" description="Helical" evidence="1">
    <location>
        <begin position="71"/>
        <end position="90"/>
    </location>
</feature>
<dbReference type="RefSeq" id="WP_309804045.1">
    <property type="nucleotide sequence ID" value="NZ_JAVDRD010000001.1"/>
</dbReference>
<feature type="transmembrane region" description="Helical" evidence="1">
    <location>
        <begin position="209"/>
        <end position="229"/>
    </location>
</feature>
<feature type="transmembrane region" description="Helical" evidence="1">
    <location>
        <begin position="181"/>
        <end position="203"/>
    </location>
</feature>
<feature type="transmembrane region" description="Helical" evidence="1">
    <location>
        <begin position="12"/>
        <end position="33"/>
    </location>
</feature>
<dbReference type="Proteomes" id="UP001184150">
    <property type="component" value="Unassembled WGS sequence"/>
</dbReference>
<keyword evidence="1" id="KW-1133">Transmembrane helix</keyword>
<organism evidence="2 3">
    <name type="scientific">Novosphingobium capsulatum</name>
    <dbReference type="NCBI Taxonomy" id="13688"/>
    <lineage>
        <taxon>Bacteria</taxon>
        <taxon>Pseudomonadati</taxon>
        <taxon>Pseudomonadota</taxon>
        <taxon>Alphaproteobacteria</taxon>
        <taxon>Sphingomonadales</taxon>
        <taxon>Sphingomonadaceae</taxon>
        <taxon>Novosphingobium</taxon>
    </lineage>
</organism>
<evidence type="ECO:0000256" key="1">
    <source>
        <dbReference type="SAM" id="Phobius"/>
    </source>
</evidence>
<comment type="caution">
    <text evidence="2">The sequence shown here is derived from an EMBL/GenBank/DDBJ whole genome shotgun (WGS) entry which is preliminary data.</text>
</comment>